<feature type="region of interest" description="Disordered" evidence="5">
    <location>
        <begin position="69"/>
        <end position="93"/>
    </location>
</feature>
<dbReference type="SUPFAM" id="SSF46689">
    <property type="entry name" value="Homeodomain-like"/>
    <property type="match status" value="1"/>
</dbReference>
<accession>A0AAN7JH29</accession>
<dbReference type="GO" id="GO:0003700">
    <property type="term" value="F:DNA-binding transcription factor activity"/>
    <property type="evidence" value="ECO:0007669"/>
    <property type="project" value="InterPro"/>
</dbReference>
<dbReference type="EMBL" id="JAXIOK010000023">
    <property type="protein sequence ID" value="KAK4742313.1"/>
    <property type="molecule type" value="Genomic_DNA"/>
</dbReference>
<dbReference type="GO" id="GO:0003677">
    <property type="term" value="F:DNA binding"/>
    <property type="evidence" value="ECO:0007669"/>
    <property type="project" value="UniProtKB-KW"/>
</dbReference>
<evidence type="ECO:0000313" key="8">
    <source>
        <dbReference type="Proteomes" id="UP001345219"/>
    </source>
</evidence>
<evidence type="ECO:0000256" key="1">
    <source>
        <dbReference type="ARBA" id="ARBA00004123"/>
    </source>
</evidence>
<protein>
    <recommendedName>
        <fullName evidence="6">HTH myb-type domain-containing protein</fullName>
    </recommendedName>
</protein>
<evidence type="ECO:0000256" key="2">
    <source>
        <dbReference type="ARBA" id="ARBA00023015"/>
    </source>
</evidence>
<reference evidence="7 8" key="1">
    <citation type="journal article" date="2023" name="Hortic Res">
        <title>Pangenome of water caltrop reveals structural variations and asymmetric subgenome divergence after allopolyploidization.</title>
        <authorList>
            <person name="Zhang X."/>
            <person name="Chen Y."/>
            <person name="Wang L."/>
            <person name="Yuan Y."/>
            <person name="Fang M."/>
            <person name="Shi L."/>
            <person name="Lu R."/>
            <person name="Comes H.P."/>
            <person name="Ma Y."/>
            <person name="Chen Y."/>
            <person name="Huang G."/>
            <person name="Zhou Y."/>
            <person name="Zheng Z."/>
            <person name="Qiu Y."/>
        </authorList>
    </citation>
    <scope>NUCLEOTIDE SEQUENCE [LARGE SCALE GENOMIC DNA]</scope>
    <source>
        <tissue evidence="7">Roots</tissue>
    </source>
</reference>
<dbReference type="Pfam" id="PF00249">
    <property type="entry name" value="Myb_DNA-binding"/>
    <property type="match status" value="1"/>
</dbReference>
<gene>
    <name evidence="7" type="ORF">SAY87_000314</name>
</gene>
<dbReference type="PROSITE" id="PS51294">
    <property type="entry name" value="HTH_MYB"/>
    <property type="match status" value="1"/>
</dbReference>
<evidence type="ECO:0000259" key="6">
    <source>
        <dbReference type="PROSITE" id="PS51294"/>
    </source>
</evidence>
<feature type="compositionally biased region" description="Polar residues" evidence="5">
    <location>
        <begin position="281"/>
        <end position="292"/>
    </location>
</feature>
<feature type="domain" description="HTH myb-type" evidence="6">
    <location>
        <begin position="198"/>
        <end position="258"/>
    </location>
</feature>
<evidence type="ECO:0000256" key="5">
    <source>
        <dbReference type="SAM" id="MobiDB-lite"/>
    </source>
</evidence>
<dbReference type="InterPro" id="IPR001005">
    <property type="entry name" value="SANT/Myb"/>
</dbReference>
<evidence type="ECO:0000313" key="7">
    <source>
        <dbReference type="EMBL" id="KAK4742313.1"/>
    </source>
</evidence>
<dbReference type="InterPro" id="IPR006447">
    <property type="entry name" value="Myb_dom_plants"/>
</dbReference>
<dbReference type="Proteomes" id="UP001345219">
    <property type="component" value="Chromosome 1"/>
</dbReference>
<name>A0AAN7JH29_9MYRT</name>
<dbReference type="PANTHER" id="PTHR31003">
    <property type="entry name" value="MYB FAMILY TRANSCRIPTION FACTOR"/>
    <property type="match status" value="1"/>
</dbReference>
<keyword evidence="3" id="KW-0804">Transcription</keyword>
<dbReference type="Gene3D" id="1.10.10.60">
    <property type="entry name" value="Homeodomain-like"/>
    <property type="match status" value="1"/>
</dbReference>
<keyword evidence="2" id="KW-0805">Transcription regulation</keyword>
<keyword evidence="8" id="KW-1185">Reference proteome</keyword>
<comment type="caution">
    <text evidence="7">The sequence shown here is derived from an EMBL/GenBank/DDBJ whole genome shotgun (WGS) entry which is preliminary data.</text>
</comment>
<comment type="subcellular location">
    <subcellularLocation>
        <location evidence="1">Nucleus</location>
    </subcellularLocation>
</comment>
<evidence type="ECO:0000256" key="4">
    <source>
        <dbReference type="ARBA" id="ARBA00023242"/>
    </source>
</evidence>
<dbReference type="NCBIfam" id="TIGR01557">
    <property type="entry name" value="myb_SHAQKYF"/>
    <property type="match status" value="1"/>
</dbReference>
<keyword evidence="4" id="KW-0539">Nucleus</keyword>
<feature type="compositionally biased region" description="Polar residues" evidence="5">
    <location>
        <begin position="258"/>
        <end position="267"/>
    </location>
</feature>
<dbReference type="InterPro" id="IPR009057">
    <property type="entry name" value="Homeodomain-like_sf"/>
</dbReference>
<sequence length="334" mass="35887">MGLVFTELSSEYILAIVRGMMINLLRSESVVADAAERSYKADDLLVPVNVLKSESVQFTAPSCSDPVTDEFIPLKEDSSNIEDEGSKQEGNTKDQSLGALDLQLCTFQSSKPSTVLPFDLPQDVKAGGMMHGLPSPPATVSPCKEDKVELHVHSLSLLTRGIKNFGGYPVSADARVNFGRLFSGTVLSTSRSVSQQQSAGKQRRCWSPELNRLFVNALQQLGGAQAATPKKIRQLMQVDGLTNDEVKSYLQKYRLHTQRPSSTSGSQGLYGDQSDDVIASKGSNSQSRSPQGPMQLGGSAGDVSTTGGDNMEDDKDSKSESISLKIHASHLSSS</sequence>
<organism evidence="7 8">
    <name type="scientific">Trapa incisa</name>
    <dbReference type="NCBI Taxonomy" id="236973"/>
    <lineage>
        <taxon>Eukaryota</taxon>
        <taxon>Viridiplantae</taxon>
        <taxon>Streptophyta</taxon>
        <taxon>Embryophyta</taxon>
        <taxon>Tracheophyta</taxon>
        <taxon>Spermatophyta</taxon>
        <taxon>Magnoliopsida</taxon>
        <taxon>eudicotyledons</taxon>
        <taxon>Gunneridae</taxon>
        <taxon>Pentapetalae</taxon>
        <taxon>rosids</taxon>
        <taxon>malvids</taxon>
        <taxon>Myrtales</taxon>
        <taxon>Lythraceae</taxon>
        <taxon>Trapa</taxon>
    </lineage>
</organism>
<feature type="region of interest" description="Disordered" evidence="5">
    <location>
        <begin position="255"/>
        <end position="334"/>
    </location>
</feature>
<evidence type="ECO:0000256" key="3">
    <source>
        <dbReference type="ARBA" id="ARBA00023163"/>
    </source>
</evidence>
<proteinExistence type="predicted"/>
<feature type="compositionally biased region" description="Basic and acidic residues" evidence="5">
    <location>
        <begin position="72"/>
        <end position="92"/>
    </location>
</feature>
<dbReference type="GO" id="GO:0005634">
    <property type="term" value="C:nucleus"/>
    <property type="evidence" value="ECO:0007669"/>
    <property type="project" value="UniProtKB-SubCell"/>
</dbReference>
<dbReference type="InterPro" id="IPR044787">
    <property type="entry name" value="HHO5-like"/>
</dbReference>
<dbReference type="InterPro" id="IPR017930">
    <property type="entry name" value="Myb_dom"/>
</dbReference>
<dbReference type="PANTHER" id="PTHR31003:SF3">
    <property type="entry name" value="HOMEODOMAIN-LIKE SUPERFAMILY PROTEIN-RELATED"/>
    <property type="match status" value="1"/>
</dbReference>
<dbReference type="AlphaFoldDB" id="A0AAN7JH29"/>